<dbReference type="EMBL" id="LTAZ01000005">
    <property type="protein sequence ID" value="KYH25393.1"/>
    <property type="molecule type" value="Genomic_DNA"/>
</dbReference>
<dbReference type="Pfam" id="PF24378">
    <property type="entry name" value="DUF7534"/>
    <property type="match status" value="1"/>
</dbReference>
<protein>
    <submittedName>
        <fullName evidence="2">Uncharacterized protein</fullName>
    </submittedName>
</protein>
<evidence type="ECO:0000313" key="2">
    <source>
        <dbReference type="EMBL" id="KYH25393.1"/>
    </source>
</evidence>
<sequence length="57" mass="6005">MNVLLVGVGFSVGTMLLPPDPLTQLLVTIAVVILAIPISYWLVYGGGLARLRGRVGN</sequence>
<gene>
    <name evidence="2" type="ORF">HAPAU_20630</name>
</gene>
<reference evidence="2 3" key="1">
    <citation type="submission" date="2016-02" db="EMBL/GenBank/DDBJ databases">
        <title>Genome sequence of Halalkalicoccus paucihalophilus DSM 24557.</title>
        <authorList>
            <person name="Poehlein A."/>
            <person name="Daniel R."/>
        </authorList>
    </citation>
    <scope>NUCLEOTIDE SEQUENCE [LARGE SCALE GENOMIC DNA]</scope>
    <source>
        <strain evidence="2 3">DSM 24557</strain>
    </source>
</reference>
<organism evidence="2 3">
    <name type="scientific">Halalkalicoccus paucihalophilus</name>
    <dbReference type="NCBI Taxonomy" id="1008153"/>
    <lineage>
        <taxon>Archaea</taxon>
        <taxon>Methanobacteriati</taxon>
        <taxon>Methanobacteriota</taxon>
        <taxon>Stenosarchaea group</taxon>
        <taxon>Halobacteria</taxon>
        <taxon>Halobacteriales</taxon>
        <taxon>Halococcaceae</taxon>
        <taxon>Halalkalicoccus</taxon>
    </lineage>
</organism>
<dbReference type="PATRIC" id="fig|1008153.3.peg.2099"/>
<keyword evidence="1" id="KW-0812">Transmembrane</keyword>
<keyword evidence="1" id="KW-0472">Membrane</keyword>
<proteinExistence type="predicted"/>
<accession>A0A151ACP6</accession>
<name>A0A151ACP6_9EURY</name>
<keyword evidence="1" id="KW-1133">Transmembrane helix</keyword>
<dbReference type="AlphaFoldDB" id="A0A151ACP6"/>
<feature type="transmembrane region" description="Helical" evidence="1">
    <location>
        <begin position="25"/>
        <end position="44"/>
    </location>
</feature>
<keyword evidence="3" id="KW-1185">Reference proteome</keyword>
<dbReference type="Proteomes" id="UP000075321">
    <property type="component" value="Unassembled WGS sequence"/>
</dbReference>
<evidence type="ECO:0000256" key="1">
    <source>
        <dbReference type="SAM" id="Phobius"/>
    </source>
</evidence>
<evidence type="ECO:0000313" key="3">
    <source>
        <dbReference type="Proteomes" id="UP000075321"/>
    </source>
</evidence>
<dbReference type="InterPro" id="IPR055956">
    <property type="entry name" value="DUF7534"/>
</dbReference>
<comment type="caution">
    <text evidence="2">The sequence shown here is derived from an EMBL/GenBank/DDBJ whole genome shotgun (WGS) entry which is preliminary data.</text>
</comment>